<protein>
    <submittedName>
        <fullName evidence="2">Uncharacterized protein</fullName>
    </submittedName>
</protein>
<dbReference type="Proteomes" id="UP000663440">
    <property type="component" value="Chromosome"/>
</dbReference>
<organism evidence="2 3">
    <name type="scientific">Flavobacterium endoglycinae</name>
    <dbReference type="NCBI Taxonomy" id="2816357"/>
    <lineage>
        <taxon>Bacteria</taxon>
        <taxon>Pseudomonadati</taxon>
        <taxon>Bacteroidota</taxon>
        <taxon>Flavobacteriia</taxon>
        <taxon>Flavobacteriales</taxon>
        <taxon>Flavobacteriaceae</taxon>
        <taxon>Flavobacterium</taxon>
    </lineage>
</organism>
<sequence length="52" mass="6009">MRLKASNNPHILVERKIRRKDIINSRSGTNQEIQNANALSRGDWPSCTRKFS</sequence>
<keyword evidence="3" id="KW-1185">Reference proteome</keyword>
<reference evidence="2 3" key="1">
    <citation type="submission" date="2021-03" db="EMBL/GenBank/DDBJ databases">
        <title>Flavobacterium kribbensis sp. nov, an endophytic bacteria, isolated from soybean.</title>
        <authorList>
            <person name="Lee J."/>
            <person name="Seo J."/>
        </authorList>
    </citation>
    <scope>NUCLEOTIDE SEQUENCE [LARGE SCALE GENOMIC DNA]</scope>
    <source>
        <strain evidence="2 3">BB8</strain>
    </source>
</reference>
<accession>A0ABX7QG41</accession>
<gene>
    <name evidence="2" type="ORF">J0383_01960</name>
</gene>
<evidence type="ECO:0000313" key="3">
    <source>
        <dbReference type="Proteomes" id="UP000663440"/>
    </source>
</evidence>
<dbReference type="EMBL" id="CP071448">
    <property type="protein sequence ID" value="QSW89593.1"/>
    <property type="molecule type" value="Genomic_DNA"/>
</dbReference>
<name>A0ABX7QG41_9FLAO</name>
<feature type="region of interest" description="Disordered" evidence="1">
    <location>
        <begin position="33"/>
        <end position="52"/>
    </location>
</feature>
<proteinExistence type="predicted"/>
<evidence type="ECO:0000313" key="2">
    <source>
        <dbReference type="EMBL" id="QSW89593.1"/>
    </source>
</evidence>
<evidence type="ECO:0000256" key="1">
    <source>
        <dbReference type="SAM" id="MobiDB-lite"/>
    </source>
</evidence>